<evidence type="ECO:0008006" key="3">
    <source>
        <dbReference type="Google" id="ProtNLM"/>
    </source>
</evidence>
<reference evidence="1 2" key="1">
    <citation type="submission" date="2024-09" db="EMBL/GenBank/DDBJ databases">
        <authorList>
            <person name="Sun Q."/>
            <person name="Mori K."/>
        </authorList>
    </citation>
    <scope>NUCLEOTIDE SEQUENCE [LARGE SCALE GENOMIC DNA]</scope>
    <source>
        <strain evidence="1 2">KCTC 23315</strain>
    </source>
</reference>
<accession>A0ABV6BC83</accession>
<comment type="caution">
    <text evidence="1">The sequence shown here is derived from an EMBL/GenBank/DDBJ whole genome shotgun (WGS) entry which is preliminary data.</text>
</comment>
<dbReference type="Proteomes" id="UP001589813">
    <property type="component" value="Unassembled WGS sequence"/>
</dbReference>
<organism evidence="1 2">
    <name type="scientific">Rheinheimera tilapiae</name>
    <dbReference type="NCBI Taxonomy" id="875043"/>
    <lineage>
        <taxon>Bacteria</taxon>
        <taxon>Pseudomonadati</taxon>
        <taxon>Pseudomonadota</taxon>
        <taxon>Gammaproteobacteria</taxon>
        <taxon>Chromatiales</taxon>
        <taxon>Chromatiaceae</taxon>
        <taxon>Rheinheimera</taxon>
    </lineage>
</organism>
<gene>
    <name evidence="1" type="ORF">ACFFJP_09360</name>
</gene>
<keyword evidence="2" id="KW-1185">Reference proteome</keyword>
<proteinExistence type="predicted"/>
<dbReference type="RefSeq" id="WP_377242741.1">
    <property type="nucleotide sequence ID" value="NZ_JBHLXP010000001.1"/>
</dbReference>
<dbReference type="EMBL" id="JBHLXP010000001">
    <property type="protein sequence ID" value="MFC0048497.1"/>
    <property type="molecule type" value="Genomic_DNA"/>
</dbReference>
<name>A0ABV6BC83_9GAMM</name>
<sequence>MNENYSYWLLETFKKVKGLSANKDLVTLIDELSESHLSNIKAGRRHLTPEQAMFIAEQCGMDIGEVLVRLDMETSKSPAVKAELQKVLKRLAGVFAALVLTLNLASSPSQSDAVTPA</sequence>
<evidence type="ECO:0000313" key="1">
    <source>
        <dbReference type="EMBL" id="MFC0048497.1"/>
    </source>
</evidence>
<evidence type="ECO:0000313" key="2">
    <source>
        <dbReference type="Proteomes" id="UP001589813"/>
    </source>
</evidence>
<protein>
    <recommendedName>
        <fullName evidence="3">XRE family transcriptional regulator</fullName>
    </recommendedName>
</protein>